<reference evidence="2 3" key="1">
    <citation type="submission" date="2016-07" db="EMBL/GenBank/DDBJ databases">
        <title>Multiple horizontal gene transfer events from other fungi enriched the ability of initially mycotrophic Trichoderma (Ascomycota) to feed on dead plant biomass.</title>
        <authorList>
            <consortium name="DOE Joint Genome Institute"/>
            <person name="Aerts A."/>
            <person name="Atanasova L."/>
            <person name="Chenthamara K."/>
            <person name="Zhang J."/>
            <person name="Grujic M."/>
            <person name="Henrissat B."/>
            <person name="Kuo A."/>
            <person name="Salamov A."/>
            <person name="Lipzen A."/>
            <person name="Labutti K."/>
            <person name="Barry K."/>
            <person name="Miao Y."/>
            <person name="Rahimi M.J."/>
            <person name="Shen Q."/>
            <person name="Grigoriev I.V."/>
            <person name="Kubicek C.P."/>
            <person name="Druzhinina I.S."/>
        </authorList>
    </citation>
    <scope>NUCLEOTIDE SEQUENCE [LARGE SCALE GENOMIC DNA]</scope>
    <source>
        <strain evidence="2 3">CBS 433.97</strain>
    </source>
</reference>
<keyword evidence="1" id="KW-0472">Membrane</keyword>
<keyword evidence="1" id="KW-0812">Transmembrane</keyword>
<dbReference type="AlphaFoldDB" id="A0A2T3ZKJ3"/>
<dbReference type="EMBL" id="KZ679257">
    <property type="protein sequence ID" value="PTB45331.1"/>
    <property type="molecule type" value="Genomic_DNA"/>
</dbReference>
<dbReference type="Proteomes" id="UP000240493">
    <property type="component" value="Unassembled WGS sequence"/>
</dbReference>
<keyword evidence="1" id="KW-1133">Transmembrane helix</keyword>
<feature type="transmembrane region" description="Helical" evidence="1">
    <location>
        <begin position="45"/>
        <end position="64"/>
    </location>
</feature>
<gene>
    <name evidence="2" type="ORF">M441DRAFT_314941</name>
</gene>
<evidence type="ECO:0000313" key="2">
    <source>
        <dbReference type="EMBL" id="PTB45331.1"/>
    </source>
</evidence>
<protein>
    <submittedName>
        <fullName evidence="2">Uncharacterized protein</fullName>
    </submittedName>
</protein>
<proteinExistence type="predicted"/>
<accession>A0A2T3ZKJ3</accession>
<name>A0A2T3ZKJ3_TRIA4</name>
<sequence length="110" mass="12561">MPSRNSLLCVHVLVQYYVAYMRRVLGPALEERRLVSVATYCTYRVTPTTYILAVVPLSLVWMSITQTRHAYRALVSYSNVLREAREDEAQSQMATGIRAMYLLDLGLLCV</sequence>
<evidence type="ECO:0000313" key="3">
    <source>
        <dbReference type="Proteomes" id="UP000240493"/>
    </source>
</evidence>
<keyword evidence="3" id="KW-1185">Reference proteome</keyword>
<feature type="transmembrane region" description="Helical" evidence="1">
    <location>
        <begin position="7"/>
        <end position="25"/>
    </location>
</feature>
<evidence type="ECO:0000256" key="1">
    <source>
        <dbReference type="SAM" id="Phobius"/>
    </source>
</evidence>
<organism evidence="2 3">
    <name type="scientific">Trichoderma asperellum (strain ATCC 204424 / CBS 433.97 / NBRC 101777)</name>
    <dbReference type="NCBI Taxonomy" id="1042311"/>
    <lineage>
        <taxon>Eukaryota</taxon>
        <taxon>Fungi</taxon>
        <taxon>Dikarya</taxon>
        <taxon>Ascomycota</taxon>
        <taxon>Pezizomycotina</taxon>
        <taxon>Sordariomycetes</taxon>
        <taxon>Hypocreomycetidae</taxon>
        <taxon>Hypocreales</taxon>
        <taxon>Hypocreaceae</taxon>
        <taxon>Trichoderma</taxon>
    </lineage>
</organism>